<comment type="subcellular location">
    <subcellularLocation>
        <location evidence="2">Cell membrane</location>
        <topology evidence="2">Multi-pass membrane protein</topology>
    </subcellularLocation>
</comment>
<evidence type="ECO:0000256" key="12">
    <source>
        <dbReference type="ARBA" id="ARBA00023012"/>
    </source>
</evidence>
<evidence type="ECO:0000256" key="6">
    <source>
        <dbReference type="ARBA" id="ARBA00022679"/>
    </source>
</evidence>
<dbReference type="SUPFAM" id="SSF47384">
    <property type="entry name" value="Homodimeric domain of signal transducing histidine kinase"/>
    <property type="match status" value="1"/>
</dbReference>
<sequence length="450" mass="49913">MKLSNRIHVYTTVLVILLLVLIDTAVYVSFQRSIIQSEVEQTKEEARQALEGVAAEQGGFPVQDLLRAYVPPGGMIEIVLQSGEEAATVTGGSLPELAEEPSTYLEGEVAEVTRIDGTPYAFVALPVVWSDGEVASLQLTETMASEASTLQLLRFVLMIVTLIAIIPLFVSARLLGKVITNPITSLIQTMEEIRGSGQFRRIEADGASNDELEQMKETFNRMIDQLELNYRRQEQFISNASHELKTPLTIIESYSNLLKRRGLQDASLFDESIEAIHSEALRMKDLTQQLLLLARQEEHWDTKVSQHALSDLLSSVVTAFEKAYQREVVLEVKQDGLIETDADKLKQLLYIFMDNARKYSDGAIQLVAGVEERQWRMEIIDEGIGIPASKRPHVFERFYQVSESRTSSEGGFGLGLALAEDLAAVLGGTIDLQSVEGEGTSVTVTFARSQ</sequence>
<evidence type="ECO:0000256" key="14">
    <source>
        <dbReference type="SAM" id="Coils"/>
    </source>
</evidence>
<dbReference type="PRINTS" id="PR00344">
    <property type="entry name" value="BCTRLSENSOR"/>
</dbReference>
<gene>
    <name evidence="18" type="ORF">E4663_16385</name>
</gene>
<dbReference type="InterPro" id="IPR036890">
    <property type="entry name" value="HATPase_C_sf"/>
</dbReference>
<keyword evidence="4" id="KW-1003">Cell membrane</keyword>
<comment type="caution">
    <text evidence="18">The sequence shown here is derived from an EMBL/GenBank/DDBJ whole genome shotgun (WGS) entry which is preliminary data.</text>
</comment>
<evidence type="ECO:0000256" key="11">
    <source>
        <dbReference type="ARBA" id="ARBA00022989"/>
    </source>
</evidence>
<keyword evidence="8" id="KW-0547">Nucleotide-binding</keyword>
<accession>A0A4Z0GXJ6</accession>
<keyword evidence="13 15" id="KW-0472">Membrane</keyword>
<dbReference type="SUPFAM" id="SSF158472">
    <property type="entry name" value="HAMP domain-like"/>
    <property type="match status" value="1"/>
</dbReference>
<dbReference type="Pfam" id="PF00512">
    <property type="entry name" value="HisKA"/>
    <property type="match status" value="1"/>
</dbReference>
<evidence type="ECO:0000256" key="3">
    <source>
        <dbReference type="ARBA" id="ARBA00012438"/>
    </source>
</evidence>
<keyword evidence="19" id="KW-1185">Reference proteome</keyword>
<dbReference type="InterPro" id="IPR003660">
    <property type="entry name" value="HAMP_dom"/>
</dbReference>
<dbReference type="SMART" id="SM00304">
    <property type="entry name" value="HAMP"/>
    <property type="match status" value="1"/>
</dbReference>
<dbReference type="SMART" id="SM00387">
    <property type="entry name" value="HATPase_c"/>
    <property type="match status" value="1"/>
</dbReference>
<dbReference type="SUPFAM" id="SSF55874">
    <property type="entry name" value="ATPase domain of HSP90 chaperone/DNA topoisomerase II/histidine kinase"/>
    <property type="match status" value="1"/>
</dbReference>
<dbReference type="GO" id="GO:0000155">
    <property type="term" value="F:phosphorelay sensor kinase activity"/>
    <property type="evidence" value="ECO:0007669"/>
    <property type="project" value="InterPro"/>
</dbReference>
<dbReference type="Gene3D" id="6.10.340.10">
    <property type="match status" value="1"/>
</dbReference>
<organism evidence="18 19">
    <name type="scientific">Halobacillus salinus</name>
    <dbReference type="NCBI Taxonomy" id="192814"/>
    <lineage>
        <taxon>Bacteria</taxon>
        <taxon>Bacillati</taxon>
        <taxon>Bacillota</taxon>
        <taxon>Bacilli</taxon>
        <taxon>Bacillales</taxon>
        <taxon>Bacillaceae</taxon>
        <taxon>Halobacillus</taxon>
    </lineage>
</organism>
<dbReference type="CDD" id="cd00075">
    <property type="entry name" value="HATPase"/>
    <property type="match status" value="1"/>
</dbReference>
<evidence type="ECO:0000256" key="13">
    <source>
        <dbReference type="ARBA" id="ARBA00023136"/>
    </source>
</evidence>
<dbReference type="EC" id="2.7.13.3" evidence="3"/>
<evidence type="ECO:0000256" key="7">
    <source>
        <dbReference type="ARBA" id="ARBA00022692"/>
    </source>
</evidence>
<dbReference type="InterPro" id="IPR005467">
    <property type="entry name" value="His_kinase_dom"/>
</dbReference>
<dbReference type="Gene3D" id="1.10.287.130">
    <property type="match status" value="1"/>
</dbReference>
<evidence type="ECO:0000256" key="10">
    <source>
        <dbReference type="ARBA" id="ARBA00022840"/>
    </source>
</evidence>
<dbReference type="RefSeq" id="WP_135328420.1">
    <property type="nucleotide sequence ID" value="NZ_SRJC01000006.1"/>
</dbReference>
<dbReference type="GO" id="GO:0005886">
    <property type="term" value="C:plasma membrane"/>
    <property type="evidence" value="ECO:0007669"/>
    <property type="project" value="UniProtKB-SubCell"/>
</dbReference>
<dbReference type="Proteomes" id="UP000297982">
    <property type="component" value="Unassembled WGS sequence"/>
</dbReference>
<dbReference type="STRING" id="192814.GCA_900166575_00135"/>
<evidence type="ECO:0000256" key="15">
    <source>
        <dbReference type="SAM" id="Phobius"/>
    </source>
</evidence>
<proteinExistence type="predicted"/>
<evidence type="ECO:0000256" key="5">
    <source>
        <dbReference type="ARBA" id="ARBA00022553"/>
    </source>
</evidence>
<name>A0A4Z0GXJ6_9BACI</name>
<dbReference type="Pfam" id="PF00672">
    <property type="entry name" value="HAMP"/>
    <property type="match status" value="1"/>
</dbReference>
<dbReference type="CDD" id="cd00082">
    <property type="entry name" value="HisKA"/>
    <property type="match status" value="1"/>
</dbReference>
<evidence type="ECO:0000256" key="8">
    <source>
        <dbReference type="ARBA" id="ARBA00022741"/>
    </source>
</evidence>
<comment type="catalytic activity">
    <reaction evidence="1">
        <text>ATP + protein L-histidine = ADP + protein N-phospho-L-histidine.</text>
        <dbReference type="EC" id="2.7.13.3"/>
    </reaction>
</comment>
<feature type="domain" description="Histidine kinase" evidence="16">
    <location>
        <begin position="239"/>
        <end position="450"/>
    </location>
</feature>
<dbReference type="PANTHER" id="PTHR45436">
    <property type="entry name" value="SENSOR HISTIDINE KINASE YKOH"/>
    <property type="match status" value="1"/>
</dbReference>
<feature type="transmembrane region" description="Helical" evidence="15">
    <location>
        <begin position="152"/>
        <end position="170"/>
    </location>
</feature>
<feature type="transmembrane region" description="Helical" evidence="15">
    <location>
        <begin position="7"/>
        <end position="30"/>
    </location>
</feature>
<keyword evidence="11 15" id="KW-1133">Transmembrane helix</keyword>
<dbReference type="PROSITE" id="PS50885">
    <property type="entry name" value="HAMP"/>
    <property type="match status" value="1"/>
</dbReference>
<dbReference type="EMBL" id="SRJC01000006">
    <property type="protein sequence ID" value="TGB01384.1"/>
    <property type="molecule type" value="Genomic_DNA"/>
</dbReference>
<keyword evidence="7 15" id="KW-0812">Transmembrane</keyword>
<evidence type="ECO:0000259" key="17">
    <source>
        <dbReference type="PROSITE" id="PS50885"/>
    </source>
</evidence>
<dbReference type="SMART" id="SM00388">
    <property type="entry name" value="HisKA"/>
    <property type="match status" value="1"/>
</dbReference>
<evidence type="ECO:0000313" key="19">
    <source>
        <dbReference type="Proteomes" id="UP000297982"/>
    </source>
</evidence>
<dbReference type="PROSITE" id="PS50109">
    <property type="entry name" value="HIS_KIN"/>
    <property type="match status" value="1"/>
</dbReference>
<evidence type="ECO:0000256" key="1">
    <source>
        <dbReference type="ARBA" id="ARBA00000085"/>
    </source>
</evidence>
<feature type="domain" description="HAMP" evidence="17">
    <location>
        <begin position="177"/>
        <end position="231"/>
    </location>
</feature>
<keyword evidence="10" id="KW-0067">ATP-binding</keyword>
<keyword evidence="12" id="KW-0902">Two-component regulatory system</keyword>
<evidence type="ECO:0000313" key="18">
    <source>
        <dbReference type="EMBL" id="TGB01384.1"/>
    </source>
</evidence>
<keyword evidence="14" id="KW-0175">Coiled coil</keyword>
<dbReference type="GO" id="GO:0005524">
    <property type="term" value="F:ATP binding"/>
    <property type="evidence" value="ECO:0007669"/>
    <property type="project" value="UniProtKB-KW"/>
</dbReference>
<dbReference type="InterPro" id="IPR003661">
    <property type="entry name" value="HisK_dim/P_dom"/>
</dbReference>
<dbReference type="AlphaFoldDB" id="A0A4Z0GXJ6"/>
<keyword evidence="9 18" id="KW-0418">Kinase</keyword>
<evidence type="ECO:0000256" key="4">
    <source>
        <dbReference type="ARBA" id="ARBA00022475"/>
    </source>
</evidence>
<evidence type="ECO:0000259" key="16">
    <source>
        <dbReference type="PROSITE" id="PS50109"/>
    </source>
</evidence>
<dbReference type="InterPro" id="IPR003594">
    <property type="entry name" value="HATPase_dom"/>
</dbReference>
<dbReference type="FunFam" id="1.10.287.130:FF:000001">
    <property type="entry name" value="Two-component sensor histidine kinase"/>
    <property type="match status" value="1"/>
</dbReference>
<keyword evidence="5" id="KW-0597">Phosphoprotein</keyword>
<keyword evidence="6" id="KW-0808">Transferase</keyword>
<dbReference type="Pfam" id="PF02518">
    <property type="entry name" value="HATPase_c"/>
    <property type="match status" value="1"/>
</dbReference>
<feature type="coiled-coil region" evidence="14">
    <location>
        <begin position="209"/>
        <end position="243"/>
    </location>
</feature>
<reference evidence="18 19" key="1">
    <citation type="journal article" date="2003" name="Int. J. Syst. Evol. Microbiol.">
        <title>Halobacillus salinus sp. nov., isolated from a salt lake on the coast of the East Sea in Korea.</title>
        <authorList>
            <person name="Yoon J.H."/>
            <person name="Kang K.H."/>
            <person name="Park Y.H."/>
        </authorList>
    </citation>
    <scope>NUCLEOTIDE SEQUENCE [LARGE SCALE GENOMIC DNA]</scope>
    <source>
        <strain evidence="18 19">HSL-3</strain>
    </source>
</reference>
<dbReference type="PANTHER" id="PTHR45436:SF5">
    <property type="entry name" value="SENSOR HISTIDINE KINASE TRCS"/>
    <property type="match status" value="1"/>
</dbReference>
<evidence type="ECO:0000256" key="9">
    <source>
        <dbReference type="ARBA" id="ARBA00022777"/>
    </source>
</evidence>
<evidence type="ECO:0000256" key="2">
    <source>
        <dbReference type="ARBA" id="ARBA00004651"/>
    </source>
</evidence>
<dbReference type="InterPro" id="IPR004358">
    <property type="entry name" value="Sig_transdc_His_kin-like_C"/>
</dbReference>
<dbReference type="InterPro" id="IPR036097">
    <property type="entry name" value="HisK_dim/P_sf"/>
</dbReference>
<dbReference type="Gene3D" id="3.30.565.10">
    <property type="entry name" value="Histidine kinase-like ATPase, C-terminal domain"/>
    <property type="match status" value="1"/>
</dbReference>
<protein>
    <recommendedName>
        <fullName evidence="3">histidine kinase</fullName>
        <ecNumber evidence="3">2.7.13.3</ecNumber>
    </recommendedName>
</protein>
<dbReference type="InterPro" id="IPR050428">
    <property type="entry name" value="TCS_sensor_his_kinase"/>
</dbReference>
<dbReference type="CDD" id="cd06225">
    <property type="entry name" value="HAMP"/>
    <property type="match status" value="1"/>
</dbReference>